<evidence type="ECO:0000256" key="2">
    <source>
        <dbReference type="PROSITE-ProRule" id="PRU00504"/>
    </source>
</evidence>
<dbReference type="Pfam" id="PF08450">
    <property type="entry name" value="SGL"/>
    <property type="match status" value="1"/>
</dbReference>
<dbReference type="EMBL" id="JAJKFW010000022">
    <property type="protein sequence ID" value="MCC9642741.1"/>
    <property type="molecule type" value="Genomic_DNA"/>
</dbReference>
<dbReference type="SUPFAM" id="SSF63829">
    <property type="entry name" value="Calcium-dependent phosphotriesterase"/>
    <property type="match status" value="1"/>
</dbReference>
<reference evidence="4" key="1">
    <citation type="submission" date="2021-11" db="EMBL/GenBank/DDBJ databases">
        <title>Genome sequence.</title>
        <authorList>
            <person name="Sun Q."/>
        </authorList>
    </citation>
    <scope>NUCLEOTIDE SEQUENCE</scope>
    <source>
        <strain evidence="4">JC740</strain>
    </source>
</reference>
<evidence type="ECO:0000256" key="1">
    <source>
        <dbReference type="ARBA" id="ARBA00022737"/>
    </source>
</evidence>
<dbReference type="PANTHER" id="PTHR24104:SF25">
    <property type="entry name" value="PROTEIN LIN-41"/>
    <property type="match status" value="1"/>
</dbReference>
<dbReference type="Proteomes" id="UP001430306">
    <property type="component" value="Unassembled WGS sequence"/>
</dbReference>
<dbReference type="Pfam" id="PF01436">
    <property type="entry name" value="NHL"/>
    <property type="match status" value="1"/>
</dbReference>
<feature type="repeat" description="NHL" evidence="2">
    <location>
        <begin position="291"/>
        <end position="330"/>
    </location>
</feature>
<organism evidence="4 5">
    <name type="scientific">Rhodopirellula halodulae</name>
    <dbReference type="NCBI Taxonomy" id="2894198"/>
    <lineage>
        <taxon>Bacteria</taxon>
        <taxon>Pseudomonadati</taxon>
        <taxon>Planctomycetota</taxon>
        <taxon>Planctomycetia</taxon>
        <taxon>Pirellulales</taxon>
        <taxon>Pirellulaceae</taxon>
        <taxon>Rhodopirellula</taxon>
    </lineage>
</organism>
<feature type="repeat" description="NHL" evidence="2">
    <location>
        <begin position="244"/>
        <end position="283"/>
    </location>
</feature>
<sequence>MDETSDRRDTLMPLDRRNAIRRMLLGASGTLAMSPLSGCVASAMGGTPDLVWGRRGLSDGRFLKPRAMAIDPEDQLYIVDTTGRIQVFDADGQHLRTWKTPETANGRPTGMIFDGQRKRLLVADTHYYRMLAFTAEGEIVPEEQIGGTSGDGPGEFAFVTDIAFDASGCRFIGEYGASDRIQRFDPDGQFMTQWGGTGREIQRFVRPQSLMVDGDTLWIADACNHRVQRYDISQTEPKWIGSWGHEGKQLGEFYYPYGIDIDEDGTVLVCEYGNQRVQRLTPDGDPIASWGAPGHGPGQLYQPWGLVIDSKRRVHVLDSNNHRVQRFYLPG</sequence>
<feature type="domain" description="SMP-30/Gluconolactonase/LRE-like region" evidence="3">
    <location>
        <begin position="213"/>
        <end position="294"/>
    </location>
</feature>
<name>A0ABS8NGS8_9BACT</name>
<dbReference type="InterPro" id="IPR013658">
    <property type="entry name" value="SGL"/>
</dbReference>
<keyword evidence="1" id="KW-0677">Repeat</keyword>
<dbReference type="InterPro" id="IPR011042">
    <property type="entry name" value="6-blade_b-propeller_TolB-like"/>
</dbReference>
<keyword evidence="5" id="KW-1185">Reference proteome</keyword>
<dbReference type="PANTHER" id="PTHR24104">
    <property type="entry name" value="E3 UBIQUITIN-PROTEIN LIGASE NHLRC1-RELATED"/>
    <property type="match status" value="1"/>
</dbReference>
<dbReference type="CDD" id="cd14956">
    <property type="entry name" value="NHL_like_3"/>
    <property type="match status" value="1"/>
</dbReference>
<protein>
    <submittedName>
        <fullName evidence="4">SMP-30/gluconolactonase/LRE family protein</fullName>
    </submittedName>
</protein>
<gene>
    <name evidence="4" type="ORF">LOC71_10685</name>
</gene>
<proteinExistence type="predicted"/>
<dbReference type="PROSITE" id="PS51318">
    <property type="entry name" value="TAT"/>
    <property type="match status" value="1"/>
</dbReference>
<dbReference type="InterPro" id="IPR050952">
    <property type="entry name" value="TRIM-NHL_E3_ligases"/>
</dbReference>
<dbReference type="Gene3D" id="2.120.10.30">
    <property type="entry name" value="TolB, C-terminal domain"/>
    <property type="match status" value="3"/>
</dbReference>
<evidence type="ECO:0000259" key="3">
    <source>
        <dbReference type="Pfam" id="PF08450"/>
    </source>
</evidence>
<evidence type="ECO:0000313" key="5">
    <source>
        <dbReference type="Proteomes" id="UP001430306"/>
    </source>
</evidence>
<dbReference type="InterPro" id="IPR001258">
    <property type="entry name" value="NHL_repeat"/>
</dbReference>
<accession>A0ABS8NGS8</accession>
<evidence type="ECO:0000313" key="4">
    <source>
        <dbReference type="EMBL" id="MCC9642741.1"/>
    </source>
</evidence>
<dbReference type="PROSITE" id="PS51125">
    <property type="entry name" value="NHL"/>
    <property type="match status" value="2"/>
</dbReference>
<comment type="caution">
    <text evidence="4">The sequence shown here is derived from an EMBL/GenBank/DDBJ whole genome shotgun (WGS) entry which is preliminary data.</text>
</comment>
<dbReference type="InterPro" id="IPR006311">
    <property type="entry name" value="TAT_signal"/>
</dbReference>